<evidence type="ECO:0000313" key="2">
    <source>
        <dbReference type="Proteomes" id="UP000053558"/>
    </source>
</evidence>
<dbReference type="SUPFAM" id="SSF52047">
    <property type="entry name" value="RNI-like"/>
    <property type="match status" value="1"/>
</dbReference>
<dbReference type="Proteomes" id="UP000053558">
    <property type="component" value="Unassembled WGS sequence"/>
</dbReference>
<dbReference type="Gene3D" id="1.20.1280.50">
    <property type="match status" value="1"/>
</dbReference>
<evidence type="ECO:0000313" key="1">
    <source>
        <dbReference type="EMBL" id="EIW78338.1"/>
    </source>
</evidence>
<dbReference type="RefSeq" id="XP_007771391.1">
    <property type="nucleotide sequence ID" value="XM_007773201.1"/>
</dbReference>
<gene>
    <name evidence="1" type="ORF">CONPUDRAFT_167369</name>
</gene>
<name>A0A5M3MGH0_CONPW</name>
<dbReference type="AlphaFoldDB" id="A0A5M3MGH0"/>
<dbReference type="OrthoDB" id="2884925at2759"/>
<keyword evidence="2" id="KW-1185">Reference proteome</keyword>
<accession>A0A5M3MGH0</accession>
<protein>
    <submittedName>
        <fullName evidence="1">Uncharacterized protein</fullName>
    </submittedName>
</protein>
<dbReference type="KEGG" id="cput:CONPUDRAFT_167369"/>
<dbReference type="GeneID" id="19205751"/>
<comment type="caution">
    <text evidence="1">The sequence shown here is derived from an EMBL/GenBank/DDBJ whole genome shotgun (WGS) entry which is preliminary data.</text>
</comment>
<organism evidence="1 2">
    <name type="scientific">Coniophora puteana (strain RWD-64-598)</name>
    <name type="common">Brown rot fungus</name>
    <dbReference type="NCBI Taxonomy" id="741705"/>
    <lineage>
        <taxon>Eukaryota</taxon>
        <taxon>Fungi</taxon>
        <taxon>Dikarya</taxon>
        <taxon>Basidiomycota</taxon>
        <taxon>Agaricomycotina</taxon>
        <taxon>Agaricomycetes</taxon>
        <taxon>Agaricomycetidae</taxon>
        <taxon>Boletales</taxon>
        <taxon>Coniophorineae</taxon>
        <taxon>Coniophoraceae</taxon>
        <taxon>Coniophora</taxon>
    </lineage>
</organism>
<sequence length="606" mass="66672">MSGQVKPLEEEIKRRSSKPVRLLAGVECGTRTESARLTDALIVLEANLLLPSSEPHRYWHTPTLRHDIMTAAAESAHSNVPPPSGAIAGSLPSELLEMIFMVLIRASHTVAGRPWHLHVCSTRCFLRWVQITHVCRHWRTTALAYSSLWTHPIFNLPHWVEEMMKRAGPHSSLTISVDTNTLIGPSQGAHSRLPWLIANLTRVRTLVLTDTGTNSSQITADALNEWRGDELSLEQLSLRCLPRIGIRPLYNTLPTHILRASLRLRSIHIHGWWINWPEHGPVLESLALLEELTVSHTRKELPHMAIRLPRLKRLHVAEGLDICLSLCAAIQPSSPLEYVGIDCLFSLGNIDGAGTRAMLSASRVVQDHSGVFPMEMLGYYSMFCFGADEAGATYQFAAWSKAAVERSWLLELFREGVLPPETTAQWYRAGDLTVSGLVHSSPSLYLACKQAIGLGDDPGDLAPADSVMSSLAETFSLRSALYARISVESTDLSSEGLCNLLDAMETLHMLEVRDASLSALAAALMPRGDGHIPVKCLGELVLRGPQLGNEIDLGMYCFLECLSARSASVSCSGLKKLTVHAGNDSLLTHSHWNVIRESGISVELSY</sequence>
<reference evidence="2" key="1">
    <citation type="journal article" date="2012" name="Science">
        <title>The Paleozoic origin of enzymatic lignin decomposition reconstructed from 31 fungal genomes.</title>
        <authorList>
            <person name="Floudas D."/>
            <person name="Binder M."/>
            <person name="Riley R."/>
            <person name="Barry K."/>
            <person name="Blanchette R.A."/>
            <person name="Henrissat B."/>
            <person name="Martinez A.T."/>
            <person name="Otillar R."/>
            <person name="Spatafora J.W."/>
            <person name="Yadav J.S."/>
            <person name="Aerts A."/>
            <person name="Benoit I."/>
            <person name="Boyd A."/>
            <person name="Carlson A."/>
            <person name="Copeland A."/>
            <person name="Coutinho P.M."/>
            <person name="de Vries R.P."/>
            <person name="Ferreira P."/>
            <person name="Findley K."/>
            <person name="Foster B."/>
            <person name="Gaskell J."/>
            <person name="Glotzer D."/>
            <person name="Gorecki P."/>
            <person name="Heitman J."/>
            <person name="Hesse C."/>
            <person name="Hori C."/>
            <person name="Igarashi K."/>
            <person name="Jurgens J.A."/>
            <person name="Kallen N."/>
            <person name="Kersten P."/>
            <person name="Kohler A."/>
            <person name="Kuees U."/>
            <person name="Kumar T.K.A."/>
            <person name="Kuo A."/>
            <person name="LaButti K."/>
            <person name="Larrondo L.F."/>
            <person name="Lindquist E."/>
            <person name="Ling A."/>
            <person name="Lombard V."/>
            <person name="Lucas S."/>
            <person name="Lundell T."/>
            <person name="Martin R."/>
            <person name="McLaughlin D.J."/>
            <person name="Morgenstern I."/>
            <person name="Morin E."/>
            <person name="Murat C."/>
            <person name="Nagy L.G."/>
            <person name="Nolan M."/>
            <person name="Ohm R.A."/>
            <person name="Patyshakuliyeva A."/>
            <person name="Rokas A."/>
            <person name="Ruiz-Duenas F.J."/>
            <person name="Sabat G."/>
            <person name="Salamov A."/>
            <person name="Samejima M."/>
            <person name="Schmutz J."/>
            <person name="Slot J.C."/>
            <person name="St John F."/>
            <person name="Stenlid J."/>
            <person name="Sun H."/>
            <person name="Sun S."/>
            <person name="Syed K."/>
            <person name="Tsang A."/>
            <person name="Wiebenga A."/>
            <person name="Young D."/>
            <person name="Pisabarro A."/>
            <person name="Eastwood D.C."/>
            <person name="Martin F."/>
            <person name="Cullen D."/>
            <person name="Grigoriev I.V."/>
            <person name="Hibbett D.S."/>
        </authorList>
    </citation>
    <scope>NUCLEOTIDE SEQUENCE [LARGE SCALE GENOMIC DNA]</scope>
    <source>
        <strain evidence="2">RWD-64-598 SS2</strain>
    </source>
</reference>
<proteinExistence type="predicted"/>
<dbReference type="EMBL" id="JH711582">
    <property type="protein sequence ID" value="EIW78338.1"/>
    <property type="molecule type" value="Genomic_DNA"/>
</dbReference>